<dbReference type="GeneID" id="55821154"/>
<dbReference type="InterPro" id="IPR013783">
    <property type="entry name" value="Ig-like_fold"/>
</dbReference>
<dbReference type="Proteomes" id="UP000509594">
    <property type="component" value="Chromosome"/>
</dbReference>
<feature type="transmembrane region" description="Helical" evidence="1">
    <location>
        <begin position="16"/>
        <end position="40"/>
    </location>
</feature>
<evidence type="ECO:0008006" key="4">
    <source>
        <dbReference type="Google" id="ProtNLM"/>
    </source>
</evidence>
<gene>
    <name evidence="2" type="ORF">HWN40_05725</name>
</gene>
<evidence type="ECO:0000313" key="2">
    <source>
        <dbReference type="EMBL" id="QLC49778.1"/>
    </source>
</evidence>
<reference evidence="2 3" key="1">
    <citation type="submission" date="2020-06" db="EMBL/GenBank/DDBJ databases">
        <title>Methanolobus halotolerans sp. nov., isolated from a saline lake Tus in Siberia.</title>
        <authorList>
            <person name="Shen Y."/>
            <person name="Chen S.-C."/>
            <person name="Lai M.-C."/>
            <person name="Huang H.-H."/>
            <person name="Chiu H.-H."/>
            <person name="Tang S.-L."/>
            <person name="Rogozin D.Y."/>
            <person name="Degermendzhy A.G."/>
        </authorList>
    </citation>
    <scope>NUCLEOTIDE SEQUENCE [LARGE SCALE GENOMIC DNA]</scope>
    <source>
        <strain evidence="2 3">DSM 21339</strain>
    </source>
</reference>
<dbReference type="EMBL" id="CP058215">
    <property type="protein sequence ID" value="QLC49778.1"/>
    <property type="molecule type" value="Genomic_DNA"/>
</dbReference>
<keyword evidence="1" id="KW-1133">Transmembrane helix</keyword>
<organism evidence="2 3">
    <name type="scientific">Methanolobus zinderi</name>
    <dbReference type="NCBI Taxonomy" id="536044"/>
    <lineage>
        <taxon>Archaea</taxon>
        <taxon>Methanobacteriati</taxon>
        <taxon>Methanobacteriota</taxon>
        <taxon>Stenosarchaea group</taxon>
        <taxon>Methanomicrobia</taxon>
        <taxon>Methanosarcinales</taxon>
        <taxon>Methanosarcinaceae</taxon>
        <taxon>Methanolobus</taxon>
    </lineage>
</organism>
<dbReference type="RefSeq" id="WP_176964834.1">
    <property type="nucleotide sequence ID" value="NZ_CP058215.1"/>
</dbReference>
<dbReference type="Gene3D" id="2.60.40.10">
    <property type="entry name" value="Immunoglobulins"/>
    <property type="match status" value="1"/>
</dbReference>
<keyword evidence="1" id="KW-0472">Membrane</keyword>
<dbReference type="OrthoDB" id="124687at2157"/>
<proteinExistence type="predicted"/>
<evidence type="ECO:0000313" key="3">
    <source>
        <dbReference type="Proteomes" id="UP000509594"/>
    </source>
</evidence>
<accession>A0A7D5E7M9</accession>
<dbReference type="KEGG" id="mzi:HWN40_05725"/>
<dbReference type="AlphaFoldDB" id="A0A7D5E7M9"/>
<sequence length="377" mass="42005">MVGSQKSSLMNDTCGVSVIFATLLLILITIIAASGVAYMVSTMQKEAMDRESHQAAVESEELKIVSIDPVHGNGGSWQAIDLTILNLNTADSRISSIRVNDGYFLNFRAYYDPDSFDVYRDYPAVYSAGHRLVIPATKSKKIHLNFSDIVIEGSETIFTSGWTNNSTDFTYSLQMHPWKAYNGVDFDFVLNDTASMTECLPDGNFTLDNDEQQITFFGNDSGGNLTNTTDYQIFYTIDFESYAGSAPLEREPLRIELITSYINIFKELFTPPMPVAEVQFKVENLQAPNGTQSPNSYFILDASDSMDSDGFITSYRWAVWKDSGNETLYDYNLTGMVVRPIGIDSYNDQDVVIDLEITDDTGMTSRLSQVSGNLTVL</sequence>
<evidence type="ECO:0000256" key="1">
    <source>
        <dbReference type="SAM" id="Phobius"/>
    </source>
</evidence>
<name>A0A7D5E7M9_9EURY</name>
<keyword evidence="3" id="KW-1185">Reference proteome</keyword>
<protein>
    <recommendedName>
        <fullName evidence="4">Flagellin</fullName>
    </recommendedName>
</protein>
<keyword evidence="1" id="KW-0812">Transmembrane</keyword>